<accession>A0A379C629</accession>
<feature type="domain" description="Phage tail fibre protein N-terminal" evidence="1">
    <location>
        <begin position="7"/>
        <end position="152"/>
    </location>
</feature>
<sequence>MQRGRFYLTEKGRDLLAYCQTGEPLNFTRAAIGTGKIESTAALFVMDKLVEEVQEVDIRGIKANGDGTSTISLAITNHETKKGFLMSEVGLFAQDPRKGEILYGVAYYDDHADYIPVHDQEMVEISMDIIVVVANVDTININIDRSMICASQLDLMDLAGKGRTNQTVKGNWDLIQDLALRLASMGTSIKTDSRYNNFKVDLKRLDGAEEFEGIYDPQMARFVI</sequence>
<evidence type="ECO:0000313" key="3">
    <source>
        <dbReference type="Proteomes" id="UP000255517"/>
    </source>
</evidence>
<reference evidence="2 3" key="1">
    <citation type="submission" date="2018-06" db="EMBL/GenBank/DDBJ databases">
        <authorList>
            <consortium name="Pathogen Informatics"/>
            <person name="Doyle S."/>
        </authorList>
    </citation>
    <scope>NUCLEOTIDE SEQUENCE [LARGE SCALE GENOMIC DNA]</scope>
    <source>
        <strain evidence="2 3">NCTC13149</strain>
    </source>
</reference>
<evidence type="ECO:0000313" key="2">
    <source>
        <dbReference type="EMBL" id="SUB57693.1"/>
    </source>
</evidence>
<proteinExistence type="predicted"/>
<name>A0A379C629_9FIRM</name>
<dbReference type="AlphaFoldDB" id="A0A379C629"/>
<organism evidence="2 3">
    <name type="scientific">Peptoniphilus lacrimalis</name>
    <dbReference type="NCBI Taxonomy" id="33031"/>
    <lineage>
        <taxon>Bacteria</taxon>
        <taxon>Bacillati</taxon>
        <taxon>Bacillota</taxon>
        <taxon>Tissierellia</taxon>
        <taxon>Tissierellales</taxon>
        <taxon>Peptoniphilaceae</taxon>
        <taxon>Peptoniphilus</taxon>
    </lineage>
</organism>
<evidence type="ECO:0000259" key="1">
    <source>
        <dbReference type="Pfam" id="PF12571"/>
    </source>
</evidence>
<dbReference type="Proteomes" id="UP000255517">
    <property type="component" value="Unassembled WGS sequence"/>
</dbReference>
<dbReference type="STRING" id="1122949.GCA_000378725_01447"/>
<dbReference type="OrthoDB" id="9810174at2"/>
<dbReference type="EMBL" id="UGSZ01000001">
    <property type="protein sequence ID" value="SUB57693.1"/>
    <property type="molecule type" value="Genomic_DNA"/>
</dbReference>
<dbReference type="Pfam" id="PF12571">
    <property type="entry name" value="Phage_tail_fib"/>
    <property type="match status" value="1"/>
</dbReference>
<dbReference type="InterPro" id="IPR022225">
    <property type="entry name" value="Phage_tail_fibre_N"/>
</dbReference>
<gene>
    <name evidence="2" type="ORF">NCTC13149_01550</name>
</gene>
<protein>
    <recommendedName>
        <fullName evidence="1">Phage tail fibre protein N-terminal domain-containing protein</fullName>
    </recommendedName>
</protein>
<dbReference type="RefSeq" id="WP_019035094.1">
    <property type="nucleotide sequence ID" value="NZ_UGSZ01000001.1"/>
</dbReference>